<organism evidence="2 3">
    <name type="scientific">Gibberella moniliformis (strain M3125 / FGSC 7600)</name>
    <name type="common">Maize ear and stalk rot fungus</name>
    <name type="synonym">Fusarium verticillioides</name>
    <dbReference type="NCBI Taxonomy" id="334819"/>
    <lineage>
        <taxon>Eukaryota</taxon>
        <taxon>Fungi</taxon>
        <taxon>Dikarya</taxon>
        <taxon>Ascomycota</taxon>
        <taxon>Pezizomycotina</taxon>
        <taxon>Sordariomycetes</taxon>
        <taxon>Hypocreomycetidae</taxon>
        <taxon>Hypocreales</taxon>
        <taxon>Nectriaceae</taxon>
        <taxon>Fusarium</taxon>
        <taxon>Fusarium fujikuroi species complex</taxon>
    </lineage>
</organism>
<dbReference type="EMBL" id="DS022260">
    <property type="protein sequence ID" value="EWG54125.1"/>
    <property type="molecule type" value="Genomic_DNA"/>
</dbReference>
<proteinExistence type="predicted"/>
<dbReference type="OrthoDB" id="509690at2759"/>
<keyword evidence="1" id="KW-0732">Signal</keyword>
<sequence>MDISFLFQLICLISYTPMFGYCSQPTIRNPNDVDWASVTDSRGNKFPDFSFCGYHNSDIPIPDINQRDVNISLPRITSNDFSPMIQAAIDAVSASGGGVVQLPSGRINITAGIQLHSNVVLTGTGNRATTLALINQPSKPVFRLGTPSDAALTLNAISKITDTYIPVGSRTIHVTSTTRLRVGQDVYVSRIVTEPWVRYNGMSDLFRYGLRQQWIPTGKRIMSPNTIQAINGNTITLKIPITDNLDATYMDPELRAYTLPQQSTEIGIQNLRIEVPNTCSGRQLLDPTCNNAAIEISSWTNDCWVSNLMLVGFNRFIDIKTHSSRITIQDVIMDRNKDIFGVALPIDIFIQGHQVIIQDCHQVGINKARSFSVSTDSLTPGPNAILRYNTNSSIQTLAPHERWSWGLLIEQTTAPTIIENRGNKGTGQGWTMNAAVGWNLRTNVTFQTPPLGINWCVGCGKNQGPVGNATFIRSGSHVRPRSLFHAQLIARGVEWSNRGSDE</sequence>
<dbReference type="InterPro" id="IPR012334">
    <property type="entry name" value="Pectin_lyas_fold"/>
</dbReference>
<feature type="chain" id="PRO_5004896913" description="Pectate lyase superfamily protein domain-containing protein" evidence="1">
    <location>
        <begin position="23"/>
        <end position="502"/>
    </location>
</feature>
<dbReference type="VEuPathDB" id="FungiDB:FVEG_12416"/>
<dbReference type="RefSeq" id="XP_018760316.1">
    <property type="nucleotide sequence ID" value="XM_018901763.1"/>
</dbReference>
<keyword evidence="3" id="KW-1185">Reference proteome</keyword>
<dbReference type="GeneID" id="30069863"/>
<dbReference type="EMBL" id="CM000581">
    <property type="protein sequence ID" value="EWG54125.1"/>
    <property type="molecule type" value="Genomic_DNA"/>
</dbReference>
<reference evidence="2 3" key="1">
    <citation type="journal article" date="2010" name="Nature">
        <title>Comparative genomics reveals mobile pathogenicity chromosomes in Fusarium.</title>
        <authorList>
            <person name="Ma L.J."/>
            <person name="van der Does H.C."/>
            <person name="Borkovich K.A."/>
            <person name="Coleman J.J."/>
            <person name="Daboussi M.J."/>
            <person name="Di Pietro A."/>
            <person name="Dufresne M."/>
            <person name="Freitag M."/>
            <person name="Grabherr M."/>
            <person name="Henrissat B."/>
            <person name="Houterman P.M."/>
            <person name="Kang S."/>
            <person name="Shim W.B."/>
            <person name="Woloshuk C."/>
            <person name="Xie X."/>
            <person name="Xu J.R."/>
            <person name="Antoniw J."/>
            <person name="Baker S.E."/>
            <person name="Bluhm B.H."/>
            <person name="Breakspear A."/>
            <person name="Brown D.W."/>
            <person name="Butchko R.A."/>
            <person name="Chapman S."/>
            <person name="Coulson R."/>
            <person name="Coutinho P.M."/>
            <person name="Danchin E.G."/>
            <person name="Diener A."/>
            <person name="Gale L.R."/>
            <person name="Gardiner D.M."/>
            <person name="Goff S."/>
            <person name="Hammond-Kosack K.E."/>
            <person name="Hilburn K."/>
            <person name="Hua-Van A."/>
            <person name="Jonkers W."/>
            <person name="Kazan K."/>
            <person name="Kodira C.D."/>
            <person name="Koehrsen M."/>
            <person name="Kumar L."/>
            <person name="Lee Y.H."/>
            <person name="Li L."/>
            <person name="Manners J.M."/>
            <person name="Miranda-Saavedra D."/>
            <person name="Mukherjee M."/>
            <person name="Park G."/>
            <person name="Park J."/>
            <person name="Park S.Y."/>
            <person name="Proctor R.H."/>
            <person name="Regev A."/>
            <person name="Ruiz-Roldan M.C."/>
            <person name="Sain D."/>
            <person name="Sakthikumar S."/>
            <person name="Sykes S."/>
            <person name="Schwartz D.C."/>
            <person name="Turgeon B.G."/>
            <person name="Wapinski I."/>
            <person name="Yoder O."/>
            <person name="Young S."/>
            <person name="Zeng Q."/>
            <person name="Zhou S."/>
            <person name="Galagan J."/>
            <person name="Cuomo C.A."/>
            <person name="Kistler H.C."/>
            <person name="Rep M."/>
        </authorList>
    </citation>
    <scope>NUCLEOTIDE SEQUENCE [LARGE SCALE GENOMIC DNA]</scope>
    <source>
        <strain evidence="3">M3125 / FGSC 7600</strain>
    </source>
</reference>
<name>W7N1V1_GIBM7</name>
<dbReference type="InterPro" id="IPR011050">
    <property type="entry name" value="Pectin_lyase_fold/virulence"/>
</dbReference>
<dbReference type="Proteomes" id="UP000009096">
    <property type="component" value="Chromosome 4"/>
</dbReference>
<dbReference type="KEGG" id="fvr:FVEG_12416"/>
<protein>
    <recommendedName>
        <fullName evidence="4">Pectate lyase superfamily protein domain-containing protein</fullName>
    </recommendedName>
</protein>
<dbReference type="SUPFAM" id="SSF51126">
    <property type="entry name" value="Pectin lyase-like"/>
    <property type="match status" value="1"/>
</dbReference>
<evidence type="ECO:0000256" key="1">
    <source>
        <dbReference type="SAM" id="SignalP"/>
    </source>
</evidence>
<accession>W7N1V1</accession>
<feature type="signal peptide" evidence="1">
    <location>
        <begin position="1"/>
        <end position="22"/>
    </location>
</feature>
<dbReference type="AlphaFoldDB" id="W7N1V1"/>
<evidence type="ECO:0000313" key="3">
    <source>
        <dbReference type="Proteomes" id="UP000009096"/>
    </source>
</evidence>
<evidence type="ECO:0000313" key="2">
    <source>
        <dbReference type="EMBL" id="EWG54125.1"/>
    </source>
</evidence>
<gene>
    <name evidence="2" type="ORF">FVEG_12416</name>
</gene>
<dbReference type="Gene3D" id="2.160.20.10">
    <property type="entry name" value="Single-stranded right-handed beta-helix, Pectin lyase-like"/>
    <property type="match status" value="1"/>
</dbReference>
<evidence type="ECO:0008006" key="4">
    <source>
        <dbReference type="Google" id="ProtNLM"/>
    </source>
</evidence>